<feature type="compositionally biased region" description="Basic and acidic residues" evidence="1">
    <location>
        <begin position="166"/>
        <end position="186"/>
    </location>
</feature>
<name>A0A944D5L3_DENI1</name>
<dbReference type="EMBL" id="JAEKFT010000003">
    <property type="protein sequence ID" value="MBT0960290.1"/>
    <property type="molecule type" value="Genomic_DNA"/>
</dbReference>
<dbReference type="PANTHER" id="PTHR30108">
    <property type="entry name" value="3-OCTAPRENYL-4-HYDROXYBENZOATE CARBOXY-LYASE-RELATED"/>
    <property type="match status" value="1"/>
</dbReference>
<dbReference type="GO" id="GO:0006744">
    <property type="term" value="P:ubiquinone biosynthetic process"/>
    <property type="evidence" value="ECO:0007669"/>
    <property type="project" value="TreeGrafter"/>
</dbReference>
<evidence type="ECO:0000256" key="1">
    <source>
        <dbReference type="SAM" id="MobiDB-lite"/>
    </source>
</evidence>
<feature type="domain" description="3-octaprenyl-4-hydroxybenzoate carboxy-lyase-like N-terminal" evidence="3">
    <location>
        <begin position="10"/>
        <end position="81"/>
    </location>
</feature>
<dbReference type="Pfam" id="PF20695">
    <property type="entry name" value="UbiD_N"/>
    <property type="match status" value="1"/>
</dbReference>
<dbReference type="GO" id="GO:0008694">
    <property type="term" value="F:4-hydroxy-3-polyprenylbenzoate decarboxylase activity"/>
    <property type="evidence" value="ECO:0007669"/>
    <property type="project" value="TreeGrafter"/>
</dbReference>
<comment type="caution">
    <text evidence="4">The sequence shown here is derived from an EMBL/GenBank/DDBJ whole genome shotgun (WGS) entry which is preliminary data.</text>
</comment>
<dbReference type="InterPro" id="IPR048304">
    <property type="entry name" value="UbiD_Rift_dom"/>
</dbReference>
<evidence type="ECO:0000259" key="2">
    <source>
        <dbReference type="Pfam" id="PF01977"/>
    </source>
</evidence>
<dbReference type="Proteomes" id="UP000694660">
    <property type="component" value="Unassembled WGS sequence"/>
</dbReference>
<organism evidence="4 5">
    <name type="scientific">Denitromonas iodatirespirans</name>
    <dbReference type="NCBI Taxonomy" id="2795389"/>
    <lineage>
        <taxon>Bacteria</taxon>
        <taxon>Pseudomonadati</taxon>
        <taxon>Pseudomonadota</taxon>
        <taxon>Betaproteobacteria</taxon>
        <taxon>Rhodocyclales</taxon>
        <taxon>Zoogloeaceae</taxon>
        <taxon>Denitromonas</taxon>
    </lineage>
</organism>
<dbReference type="AlphaFoldDB" id="A0A944D5L3"/>
<protein>
    <submittedName>
        <fullName evidence="4">UbiD family decarboxylase</fullName>
    </submittedName>
</protein>
<dbReference type="SUPFAM" id="SSF50475">
    <property type="entry name" value="FMN-binding split barrel"/>
    <property type="match status" value="1"/>
</dbReference>
<accession>A0A944D5L3</accession>
<feature type="domain" description="3-octaprenyl-4-hydroxybenzoate carboxy-lyase-like Rift-related" evidence="2">
    <location>
        <begin position="95"/>
        <end position="156"/>
    </location>
</feature>
<gene>
    <name evidence="4" type="ORF">I8J34_03805</name>
</gene>
<evidence type="ECO:0000313" key="5">
    <source>
        <dbReference type="Proteomes" id="UP000694660"/>
    </source>
</evidence>
<dbReference type="Pfam" id="PF01977">
    <property type="entry name" value="UbiD"/>
    <property type="match status" value="1"/>
</dbReference>
<dbReference type="GO" id="GO:0005829">
    <property type="term" value="C:cytosol"/>
    <property type="evidence" value="ECO:0007669"/>
    <property type="project" value="TreeGrafter"/>
</dbReference>
<dbReference type="InterPro" id="IPR002830">
    <property type="entry name" value="UbiD"/>
</dbReference>
<proteinExistence type="predicted"/>
<feature type="region of interest" description="Disordered" evidence="1">
    <location>
        <begin position="166"/>
        <end position="194"/>
    </location>
</feature>
<keyword evidence="5" id="KW-1185">Reference proteome</keyword>
<reference evidence="5" key="1">
    <citation type="journal article" date="2022" name="ISME J.">
        <title>Genetic and phylogenetic analysis of dissimilatory iodate-reducing bacteria identifies potential niches across the world's oceans.</title>
        <authorList>
            <person name="Reyes-Umana V."/>
            <person name="Henning Z."/>
            <person name="Lee K."/>
            <person name="Barnum T.P."/>
            <person name="Coates J.D."/>
        </authorList>
    </citation>
    <scope>NUCLEOTIDE SEQUENCE [LARGE SCALE GENOMIC DNA]</scope>
    <source>
        <strain evidence="5">IR12</strain>
    </source>
</reference>
<sequence>MWYQDLRDFIDQFEVRGKLKRITVPVDTNLETEIADHVLRADGPALIFEKLISCGVPQAMAVLADLFGTPERVAQSMGDDWKKLPMFFQVLNISPWEVRAAPFPVAVVVDCDPAAILGTVMPALDTRSDYQLAGLLRGGNTEWVKCNGSDPRVEARCPQQVARRDASRMGLADRHARGSQGTDRRTVRSAWTVV</sequence>
<evidence type="ECO:0000313" key="4">
    <source>
        <dbReference type="EMBL" id="MBT0960290.1"/>
    </source>
</evidence>
<dbReference type="InterPro" id="IPR049383">
    <property type="entry name" value="UbiD-like_N"/>
</dbReference>
<dbReference type="PANTHER" id="PTHR30108:SF17">
    <property type="entry name" value="FERULIC ACID DECARBOXYLASE 1"/>
    <property type="match status" value="1"/>
</dbReference>
<evidence type="ECO:0000259" key="3">
    <source>
        <dbReference type="Pfam" id="PF20695"/>
    </source>
</evidence>